<evidence type="ECO:0000256" key="6">
    <source>
        <dbReference type="ARBA" id="ARBA00023211"/>
    </source>
</evidence>
<proteinExistence type="predicted"/>
<dbReference type="PANTHER" id="PTHR12992:SF11">
    <property type="entry name" value="MITOCHONDRIAL COENZYME A DIPHOSPHATASE NUDT8"/>
    <property type="match status" value="1"/>
</dbReference>
<dbReference type="GO" id="GO:0010945">
    <property type="term" value="F:coenzyme A diphosphatase activity"/>
    <property type="evidence" value="ECO:0007669"/>
    <property type="project" value="InterPro"/>
</dbReference>
<reference evidence="9 10" key="1">
    <citation type="submission" date="2019-08" db="EMBL/GenBank/DDBJ databases">
        <title>Lewinella sp. strain SSH13 Genome sequencing and assembly.</title>
        <authorList>
            <person name="Kim I."/>
        </authorList>
    </citation>
    <scope>NUCLEOTIDE SEQUENCE [LARGE SCALE GENOMIC DNA]</scope>
    <source>
        <strain evidence="9 10">SSH13</strain>
    </source>
</reference>
<evidence type="ECO:0000259" key="8">
    <source>
        <dbReference type="PROSITE" id="PS51462"/>
    </source>
</evidence>
<gene>
    <name evidence="9" type="ORF">FUA23_05725</name>
</gene>
<evidence type="ECO:0000313" key="9">
    <source>
        <dbReference type="EMBL" id="TXF90592.1"/>
    </source>
</evidence>
<dbReference type="RefSeq" id="WP_147929764.1">
    <property type="nucleotide sequence ID" value="NZ_VOXD01000006.1"/>
</dbReference>
<dbReference type="InterPro" id="IPR045121">
    <property type="entry name" value="CoAse"/>
</dbReference>
<feature type="domain" description="Nudix hydrolase" evidence="8">
    <location>
        <begin position="49"/>
        <end position="186"/>
    </location>
</feature>
<dbReference type="Pfam" id="PF00293">
    <property type="entry name" value="NUDIX"/>
    <property type="match status" value="1"/>
</dbReference>
<dbReference type="PROSITE" id="PS51462">
    <property type="entry name" value="NUDIX"/>
    <property type="match status" value="1"/>
</dbReference>
<dbReference type="InterPro" id="IPR015797">
    <property type="entry name" value="NUDIX_hydrolase-like_dom_sf"/>
</dbReference>
<comment type="caution">
    <text evidence="9">The sequence shown here is derived from an EMBL/GenBank/DDBJ whole genome shotgun (WGS) entry which is preliminary data.</text>
</comment>
<dbReference type="PANTHER" id="PTHR12992">
    <property type="entry name" value="NUDIX HYDROLASE"/>
    <property type="match status" value="1"/>
</dbReference>
<dbReference type="CDD" id="cd03426">
    <property type="entry name" value="NUDIX_CoAse_Nudt7"/>
    <property type="match status" value="1"/>
</dbReference>
<evidence type="ECO:0000256" key="2">
    <source>
        <dbReference type="ARBA" id="ARBA00001946"/>
    </source>
</evidence>
<accession>A0A5C7FRJ4</accession>
<keyword evidence="10" id="KW-1185">Reference proteome</keyword>
<protein>
    <submittedName>
        <fullName evidence="9">CoA pyrophosphatase</fullName>
    </submittedName>
</protein>
<dbReference type="SUPFAM" id="SSF55811">
    <property type="entry name" value="Nudix"/>
    <property type="match status" value="1"/>
</dbReference>
<feature type="region of interest" description="Disordered" evidence="7">
    <location>
        <begin position="80"/>
        <end position="99"/>
    </location>
</feature>
<comment type="cofactor">
    <cofactor evidence="2">
        <name>Mg(2+)</name>
        <dbReference type="ChEBI" id="CHEBI:18420"/>
    </cofactor>
</comment>
<dbReference type="Gene3D" id="3.90.79.10">
    <property type="entry name" value="Nucleoside Triphosphate Pyrophosphohydrolase"/>
    <property type="match status" value="1"/>
</dbReference>
<dbReference type="Proteomes" id="UP000321907">
    <property type="component" value="Unassembled WGS sequence"/>
</dbReference>
<evidence type="ECO:0000256" key="1">
    <source>
        <dbReference type="ARBA" id="ARBA00001936"/>
    </source>
</evidence>
<dbReference type="EMBL" id="VOXD01000006">
    <property type="protein sequence ID" value="TXF90592.1"/>
    <property type="molecule type" value="Genomic_DNA"/>
</dbReference>
<keyword evidence="6" id="KW-0464">Manganese</keyword>
<dbReference type="OrthoDB" id="9802805at2"/>
<dbReference type="InterPro" id="IPR000086">
    <property type="entry name" value="NUDIX_hydrolase_dom"/>
</dbReference>
<name>A0A5C7FRJ4_9BACT</name>
<keyword evidence="5" id="KW-0460">Magnesium</keyword>
<evidence type="ECO:0000256" key="5">
    <source>
        <dbReference type="ARBA" id="ARBA00022842"/>
    </source>
</evidence>
<keyword evidence="3" id="KW-0479">Metal-binding</keyword>
<evidence type="ECO:0000256" key="3">
    <source>
        <dbReference type="ARBA" id="ARBA00022723"/>
    </source>
</evidence>
<organism evidence="9 10">
    <name type="scientific">Neolewinella aurantiaca</name>
    <dbReference type="NCBI Taxonomy" id="2602767"/>
    <lineage>
        <taxon>Bacteria</taxon>
        <taxon>Pseudomonadati</taxon>
        <taxon>Bacteroidota</taxon>
        <taxon>Saprospiria</taxon>
        <taxon>Saprospirales</taxon>
        <taxon>Lewinellaceae</taxon>
        <taxon>Neolewinella</taxon>
    </lineage>
</organism>
<comment type="cofactor">
    <cofactor evidence="1">
        <name>Mn(2+)</name>
        <dbReference type="ChEBI" id="CHEBI:29035"/>
    </cofactor>
</comment>
<evidence type="ECO:0000256" key="7">
    <source>
        <dbReference type="SAM" id="MobiDB-lite"/>
    </source>
</evidence>
<dbReference type="AlphaFoldDB" id="A0A5C7FRJ4"/>
<evidence type="ECO:0000256" key="4">
    <source>
        <dbReference type="ARBA" id="ARBA00022801"/>
    </source>
</evidence>
<evidence type="ECO:0000313" key="10">
    <source>
        <dbReference type="Proteomes" id="UP000321907"/>
    </source>
</evidence>
<sequence length="216" mass="24034">MNEPVLTSQDQQLLDLMRERLVSSPLPGLAAQRLMAPPVRGEYSSTPLNARRASVMVLFYPIAERLHLLYIQRTSPKRDRHAGQISFPGGSADPEDKDAAHTALRELEEEVGVPPHAVELIGELSPLYIPVSNFLVLPFVGWVDERPDFIPQESEVARILELPFADFFTPHARKSGPRKIAGGMTLPDTPFWSVREEQIWGATAMMTGELVALLTD</sequence>
<dbReference type="GO" id="GO:0046872">
    <property type="term" value="F:metal ion binding"/>
    <property type="evidence" value="ECO:0007669"/>
    <property type="project" value="UniProtKB-KW"/>
</dbReference>
<keyword evidence="4" id="KW-0378">Hydrolase</keyword>